<organism evidence="6 7">
    <name type="scientific">Bradyrhizobium erythrophlei</name>
    <dbReference type="NCBI Taxonomy" id="1437360"/>
    <lineage>
        <taxon>Bacteria</taxon>
        <taxon>Pseudomonadati</taxon>
        <taxon>Pseudomonadota</taxon>
        <taxon>Alphaproteobacteria</taxon>
        <taxon>Hyphomicrobiales</taxon>
        <taxon>Nitrobacteraceae</taxon>
        <taxon>Bradyrhizobium</taxon>
    </lineage>
</organism>
<evidence type="ECO:0000259" key="5">
    <source>
        <dbReference type="PROSITE" id="PS50850"/>
    </source>
</evidence>
<keyword evidence="7" id="KW-1185">Reference proteome</keyword>
<feature type="transmembrane region" description="Helical" evidence="4">
    <location>
        <begin position="151"/>
        <end position="169"/>
    </location>
</feature>
<evidence type="ECO:0000313" key="7">
    <source>
        <dbReference type="Proteomes" id="UP000184096"/>
    </source>
</evidence>
<keyword evidence="3 4" id="KW-0472">Membrane</keyword>
<dbReference type="GO" id="GO:0022857">
    <property type="term" value="F:transmembrane transporter activity"/>
    <property type="evidence" value="ECO:0007669"/>
    <property type="project" value="InterPro"/>
</dbReference>
<proteinExistence type="predicted"/>
<dbReference type="PANTHER" id="PTHR42910">
    <property type="entry name" value="TRANSPORTER SCO4007-RELATED"/>
    <property type="match status" value="1"/>
</dbReference>
<dbReference type="InterPro" id="IPR011701">
    <property type="entry name" value="MFS"/>
</dbReference>
<dbReference type="Pfam" id="PF07690">
    <property type="entry name" value="MFS_1"/>
    <property type="match status" value="1"/>
</dbReference>
<dbReference type="PANTHER" id="PTHR42910:SF1">
    <property type="entry name" value="MAJOR FACILITATOR SUPERFAMILY (MFS) PROFILE DOMAIN-CONTAINING PROTEIN"/>
    <property type="match status" value="1"/>
</dbReference>
<evidence type="ECO:0000256" key="1">
    <source>
        <dbReference type="ARBA" id="ARBA00022692"/>
    </source>
</evidence>
<keyword evidence="1 4" id="KW-0812">Transmembrane</keyword>
<dbReference type="InterPro" id="IPR036259">
    <property type="entry name" value="MFS_trans_sf"/>
</dbReference>
<dbReference type="SUPFAM" id="SSF103473">
    <property type="entry name" value="MFS general substrate transporter"/>
    <property type="match status" value="1"/>
</dbReference>
<evidence type="ECO:0000313" key="6">
    <source>
        <dbReference type="EMBL" id="SHN78294.1"/>
    </source>
</evidence>
<feature type="transmembrane region" description="Helical" evidence="4">
    <location>
        <begin position="93"/>
        <end position="111"/>
    </location>
</feature>
<dbReference type="AlphaFoldDB" id="A0A1M7U5U6"/>
<name>A0A1M7U5U6_9BRAD</name>
<dbReference type="PROSITE" id="PS50850">
    <property type="entry name" value="MFS"/>
    <property type="match status" value="1"/>
</dbReference>
<feature type="domain" description="Major facilitator superfamily (MFS) profile" evidence="5">
    <location>
        <begin position="27"/>
        <end position="405"/>
    </location>
</feature>
<accession>A0A1M7U5U6</accession>
<protein>
    <submittedName>
        <fullName evidence="6">Predicted arabinose efflux permease, MFS family</fullName>
    </submittedName>
</protein>
<dbReference type="Proteomes" id="UP000184096">
    <property type="component" value="Chromosome I"/>
</dbReference>
<feature type="transmembrane region" description="Helical" evidence="4">
    <location>
        <begin position="233"/>
        <end position="253"/>
    </location>
</feature>
<dbReference type="CDD" id="cd17324">
    <property type="entry name" value="MFS_NepI_like"/>
    <property type="match status" value="1"/>
</dbReference>
<feature type="transmembrane region" description="Helical" evidence="4">
    <location>
        <begin position="259"/>
        <end position="280"/>
    </location>
</feature>
<feature type="transmembrane region" description="Helical" evidence="4">
    <location>
        <begin position="378"/>
        <end position="398"/>
    </location>
</feature>
<dbReference type="EMBL" id="LT670849">
    <property type="protein sequence ID" value="SHN78294.1"/>
    <property type="molecule type" value="Genomic_DNA"/>
</dbReference>
<dbReference type="RefSeq" id="WP_338076254.1">
    <property type="nucleotide sequence ID" value="NZ_LT670849.1"/>
</dbReference>
<feature type="transmembrane region" description="Helical" evidence="4">
    <location>
        <begin position="23"/>
        <end position="44"/>
    </location>
</feature>
<gene>
    <name evidence="6" type="ORF">SAMN05444170_3634</name>
</gene>
<feature type="transmembrane region" description="Helical" evidence="4">
    <location>
        <begin position="181"/>
        <end position="200"/>
    </location>
</feature>
<evidence type="ECO:0000256" key="4">
    <source>
        <dbReference type="SAM" id="Phobius"/>
    </source>
</evidence>
<evidence type="ECO:0000256" key="3">
    <source>
        <dbReference type="ARBA" id="ARBA00023136"/>
    </source>
</evidence>
<evidence type="ECO:0000256" key="2">
    <source>
        <dbReference type="ARBA" id="ARBA00022989"/>
    </source>
</evidence>
<dbReference type="Gene3D" id="1.20.1250.20">
    <property type="entry name" value="MFS general substrate transporter like domains"/>
    <property type="match status" value="1"/>
</dbReference>
<reference evidence="7" key="1">
    <citation type="submission" date="2016-11" db="EMBL/GenBank/DDBJ databases">
        <authorList>
            <person name="Varghese N."/>
            <person name="Submissions S."/>
        </authorList>
    </citation>
    <scope>NUCLEOTIDE SEQUENCE [LARGE SCALE GENOMIC DNA]</scope>
    <source>
        <strain evidence="7">GAS401</strain>
    </source>
</reference>
<feature type="transmembrane region" description="Helical" evidence="4">
    <location>
        <begin position="353"/>
        <end position="372"/>
    </location>
</feature>
<dbReference type="InterPro" id="IPR020846">
    <property type="entry name" value="MFS_dom"/>
</dbReference>
<keyword evidence="2 4" id="KW-1133">Transmembrane helix</keyword>
<sequence length="405" mass="42301">MAMDSAPHDRSWPIGDDPLSSSISYGLTLVMAIACGVAAANIYYNQPMLGIMEAAFPGQVVVTELVPTATQLGFATGLLLLVPLGDRFERRRLILIQFAALALSLAAAALAPDAWSLVVASVFVGVASSVAQQIVPFAAELAPPGRRGATIGTVMSGLLCGILFGRALAGAIGDHYGWRATFWLGLLLAVAVGLLLAAILPRSHPKTHEGYGALLKSLVIVWREEPELRRATIIQGCLFGSFSVLWTILALQLDVRYRLSAEIAGLFGIVGAVGVLFAPVAGKIADRKGPHAVIGLGSAIMLASWVSFEVWGTIAGLIVGVILLDFGEQGALVSNQHVIYALRPEARNRLNTIFMGGMFVGGAVGSAGASLAWQLAGWAAVCTFGAALVAIALSLHACGRVAEKR</sequence>